<feature type="region of interest" description="Disordered" evidence="1">
    <location>
        <begin position="1"/>
        <end position="60"/>
    </location>
</feature>
<feature type="compositionally biased region" description="Basic and acidic residues" evidence="1">
    <location>
        <begin position="1"/>
        <end position="15"/>
    </location>
</feature>
<evidence type="ECO:0000313" key="3">
    <source>
        <dbReference type="Proteomes" id="UP000789901"/>
    </source>
</evidence>
<reference evidence="2 3" key="1">
    <citation type="submission" date="2021-06" db="EMBL/GenBank/DDBJ databases">
        <authorList>
            <person name="Kallberg Y."/>
            <person name="Tangrot J."/>
            <person name="Rosling A."/>
        </authorList>
    </citation>
    <scope>NUCLEOTIDE SEQUENCE [LARGE SCALE GENOMIC DNA]</scope>
    <source>
        <strain evidence="2 3">120-4 pot B 10/14</strain>
    </source>
</reference>
<accession>A0ABN7WD94</accession>
<proteinExistence type="predicted"/>
<evidence type="ECO:0000256" key="1">
    <source>
        <dbReference type="SAM" id="MobiDB-lite"/>
    </source>
</evidence>
<sequence length="117" mass="13456">SQSDAKDSNQYDHSESLTMVNTKGQILSTSSLLQKPTNIAPETPKDTNLNKKQASKNKKITSTKEIFQNIKKIIKRRQPKRFTEVGNLIVEQDNPSIEEIRVNPFMIQEEENKDRNK</sequence>
<feature type="non-terminal residue" evidence="2">
    <location>
        <position position="117"/>
    </location>
</feature>
<feature type="non-terminal residue" evidence="2">
    <location>
        <position position="1"/>
    </location>
</feature>
<organism evidence="2 3">
    <name type="scientific">Gigaspora margarita</name>
    <dbReference type="NCBI Taxonomy" id="4874"/>
    <lineage>
        <taxon>Eukaryota</taxon>
        <taxon>Fungi</taxon>
        <taxon>Fungi incertae sedis</taxon>
        <taxon>Mucoromycota</taxon>
        <taxon>Glomeromycotina</taxon>
        <taxon>Glomeromycetes</taxon>
        <taxon>Diversisporales</taxon>
        <taxon>Gigasporaceae</taxon>
        <taxon>Gigaspora</taxon>
    </lineage>
</organism>
<feature type="compositionally biased region" description="Polar residues" evidence="1">
    <location>
        <begin position="16"/>
        <end position="37"/>
    </location>
</feature>
<keyword evidence="3" id="KW-1185">Reference proteome</keyword>
<protein>
    <submittedName>
        <fullName evidence="2">34087_t:CDS:1</fullName>
    </submittedName>
</protein>
<gene>
    <name evidence="2" type="ORF">GMARGA_LOCUS29205</name>
</gene>
<name>A0ABN7WD94_GIGMA</name>
<comment type="caution">
    <text evidence="2">The sequence shown here is derived from an EMBL/GenBank/DDBJ whole genome shotgun (WGS) entry which is preliminary data.</text>
</comment>
<dbReference type="Proteomes" id="UP000789901">
    <property type="component" value="Unassembled WGS sequence"/>
</dbReference>
<evidence type="ECO:0000313" key="2">
    <source>
        <dbReference type="EMBL" id="CAG8826721.1"/>
    </source>
</evidence>
<dbReference type="EMBL" id="CAJVQB010038837">
    <property type="protein sequence ID" value="CAG8826721.1"/>
    <property type="molecule type" value="Genomic_DNA"/>
</dbReference>